<evidence type="ECO:0000313" key="2">
    <source>
        <dbReference type="EMBL" id="KIJ60727.1"/>
    </source>
</evidence>
<protein>
    <submittedName>
        <fullName evidence="2">Uncharacterized protein</fullName>
    </submittedName>
</protein>
<dbReference type="EMBL" id="KN839869">
    <property type="protein sequence ID" value="KIJ60727.1"/>
    <property type="molecule type" value="Genomic_DNA"/>
</dbReference>
<keyword evidence="3" id="KW-1185">Reference proteome</keyword>
<reference evidence="2 3" key="1">
    <citation type="submission" date="2014-04" db="EMBL/GenBank/DDBJ databases">
        <title>Evolutionary Origins and Diversification of the Mycorrhizal Mutualists.</title>
        <authorList>
            <consortium name="DOE Joint Genome Institute"/>
            <consortium name="Mycorrhizal Genomics Consortium"/>
            <person name="Kohler A."/>
            <person name="Kuo A."/>
            <person name="Nagy L.G."/>
            <person name="Floudas D."/>
            <person name="Copeland A."/>
            <person name="Barry K.W."/>
            <person name="Cichocki N."/>
            <person name="Veneault-Fourrey C."/>
            <person name="LaButti K."/>
            <person name="Lindquist E.A."/>
            <person name="Lipzen A."/>
            <person name="Lundell T."/>
            <person name="Morin E."/>
            <person name="Murat C."/>
            <person name="Riley R."/>
            <person name="Ohm R."/>
            <person name="Sun H."/>
            <person name="Tunlid A."/>
            <person name="Henrissat B."/>
            <person name="Grigoriev I.V."/>
            <person name="Hibbett D.S."/>
            <person name="Martin F."/>
        </authorList>
    </citation>
    <scope>NUCLEOTIDE SEQUENCE [LARGE SCALE GENOMIC DNA]</scope>
    <source>
        <strain evidence="2 3">MD-312</strain>
    </source>
</reference>
<name>A0A0C9WBE1_9AGAM</name>
<sequence length="188" mass="21046">MYRAFGLYTYATIDRRLVASGVVPATRAASLIATGRHKRRLRKKPDVLSQIPRECFRLWDVDQRRPARDPAIPEAQILPHLVPLPPAGYLEAALLAFEPKFERDGLSKSKMRTMKALDVEAARAAIEGRTAITSLNKLKRERKRDIPTKPEDGASDPEDARSVQVQVARASSDTEVSSYLNDVFSCRC</sequence>
<organism evidence="2 3">
    <name type="scientific">Hydnomerulius pinastri MD-312</name>
    <dbReference type="NCBI Taxonomy" id="994086"/>
    <lineage>
        <taxon>Eukaryota</taxon>
        <taxon>Fungi</taxon>
        <taxon>Dikarya</taxon>
        <taxon>Basidiomycota</taxon>
        <taxon>Agaricomycotina</taxon>
        <taxon>Agaricomycetes</taxon>
        <taxon>Agaricomycetidae</taxon>
        <taxon>Boletales</taxon>
        <taxon>Boletales incertae sedis</taxon>
        <taxon>Leucogyrophana</taxon>
    </lineage>
</organism>
<dbReference type="HOGENOM" id="CLU_1441230_0_0_1"/>
<accession>A0A0C9WBE1</accession>
<evidence type="ECO:0000256" key="1">
    <source>
        <dbReference type="SAM" id="MobiDB-lite"/>
    </source>
</evidence>
<proteinExistence type="predicted"/>
<feature type="region of interest" description="Disordered" evidence="1">
    <location>
        <begin position="138"/>
        <end position="163"/>
    </location>
</feature>
<evidence type="ECO:0000313" key="3">
    <source>
        <dbReference type="Proteomes" id="UP000053820"/>
    </source>
</evidence>
<gene>
    <name evidence="2" type="ORF">HYDPIDRAFT_116762</name>
</gene>
<feature type="compositionally biased region" description="Basic and acidic residues" evidence="1">
    <location>
        <begin position="143"/>
        <end position="152"/>
    </location>
</feature>
<dbReference type="Proteomes" id="UP000053820">
    <property type="component" value="Unassembled WGS sequence"/>
</dbReference>
<dbReference type="AlphaFoldDB" id="A0A0C9WBE1"/>